<dbReference type="AlphaFoldDB" id="A0A0E3WGB6"/>
<keyword evidence="1" id="KW-1133">Transmembrane helix</keyword>
<keyword evidence="1" id="KW-0812">Transmembrane</keyword>
<organism evidence="2 3">
    <name type="scientific">Paenibacillus riograndensis SBR5</name>
    <dbReference type="NCBI Taxonomy" id="1073571"/>
    <lineage>
        <taxon>Bacteria</taxon>
        <taxon>Bacillati</taxon>
        <taxon>Bacillota</taxon>
        <taxon>Bacilli</taxon>
        <taxon>Bacillales</taxon>
        <taxon>Paenibacillaceae</taxon>
        <taxon>Paenibacillus</taxon>
        <taxon>Paenibacillus sonchi group</taxon>
    </lineage>
</organism>
<proteinExistence type="predicted"/>
<dbReference type="EMBL" id="LN831776">
    <property type="protein sequence ID" value="CQR52421.1"/>
    <property type="molecule type" value="Genomic_DNA"/>
</dbReference>
<evidence type="ECO:0000313" key="2">
    <source>
        <dbReference type="EMBL" id="CQR52421.1"/>
    </source>
</evidence>
<dbReference type="HOGENOM" id="CLU_749738_0_0_9"/>
<dbReference type="PATRIC" id="fig|1073571.4.peg.855"/>
<evidence type="ECO:0000313" key="3">
    <source>
        <dbReference type="Proteomes" id="UP000033163"/>
    </source>
</evidence>
<protein>
    <submittedName>
        <fullName evidence="2">Uncharacterized protein</fullName>
    </submittedName>
</protein>
<sequence length="369" mass="43082">MIELKPIVKIQKEYLDLISKYVDCLTDEETTNNELAYFFEEVSLFWRRKHEIIDFFLKKISTDDKCSFLAGAMYIDLKNDGHYEFAPCGQYRIFTDPVSKMRTFFVTESSAIKQKRVRDYLVKVVNDCINVLLEYSNYFIVLPLDDIFSDDQEDRMAFLKKSSYSFISSLFVNPCATEEKFLDKYHSLKVIEQDIRADLLDKLILNDKSDVSISLQERIEKNLNDTLSLDILRQRMGDAEIFLMAIGQFFMQIMDIILIAISYKLIPFIRSDVVFNYLLLTYPMISEDKVAVTLLEQTTIAYIFQKMYGNYDFSSITFSDYHSYVSENRIIDSVIEKSRSKGKSVFDLQVSEIASLIQEECSSLLPMHN</sequence>
<keyword evidence="1" id="KW-0472">Membrane</keyword>
<name>A0A0E3WGB6_9BACL</name>
<dbReference type="KEGG" id="pri:PRIO_0819"/>
<accession>A0A0E3WGB6</accession>
<evidence type="ECO:0000256" key="1">
    <source>
        <dbReference type="SAM" id="Phobius"/>
    </source>
</evidence>
<gene>
    <name evidence="2" type="ORF">PRIO_0819</name>
</gene>
<dbReference type="RefSeq" id="WP_046501174.1">
    <property type="nucleotide sequence ID" value="NZ_LN831776.1"/>
</dbReference>
<dbReference type="Proteomes" id="UP000033163">
    <property type="component" value="Chromosome I"/>
</dbReference>
<reference evidence="3" key="1">
    <citation type="submission" date="2015-03" db="EMBL/GenBank/DDBJ databases">
        <authorList>
            <person name="Wibberg D."/>
        </authorList>
    </citation>
    <scope>NUCLEOTIDE SEQUENCE [LARGE SCALE GENOMIC DNA]</scope>
</reference>
<feature type="transmembrane region" description="Helical" evidence="1">
    <location>
        <begin position="241"/>
        <end position="263"/>
    </location>
</feature>